<dbReference type="eggNOG" id="COG1680">
    <property type="taxonomic scope" value="Bacteria"/>
</dbReference>
<dbReference type="SUPFAM" id="SSF56601">
    <property type="entry name" value="beta-lactamase/transpeptidase-like"/>
    <property type="match status" value="1"/>
</dbReference>
<organism evidence="2 3">
    <name type="scientific">marine gamma proteobacterium HTCC2143</name>
    <dbReference type="NCBI Taxonomy" id="247633"/>
    <lineage>
        <taxon>Bacteria</taxon>
        <taxon>Pseudomonadati</taxon>
        <taxon>Pseudomonadota</taxon>
        <taxon>Gammaproteobacteria</taxon>
        <taxon>Cellvibrionales</taxon>
        <taxon>Spongiibacteraceae</taxon>
        <taxon>BD1-7 clade</taxon>
    </lineage>
</organism>
<evidence type="ECO:0000313" key="3">
    <source>
        <dbReference type="Proteomes" id="UP000004931"/>
    </source>
</evidence>
<dbReference type="Pfam" id="PF00144">
    <property type="entry name" value="Beta-lactamase"/>
    <property type="match status" value="1"/>
</dbReference>
<comment type="caution">
    <text evidence="2">The sequence shown here is derived from an EMBL/GenBank/DDBJ whole genome shotgun (WGS) entry which is preliminary data.</text>
</comment>
<reference evidence="2 3" key="1">
    <citation type="journal article" date="2010" name="J. Bacteriol.">
        <title>Genome sequence of the oligotrophic marine Gammaproteobacterium HTCC2143, isolated from the Oregon Coast.</title>
        <authorList>
            <person name="Oh H.M."/>
            <person name="Kang I."/>
            <person name="Ferriera S."/>
            <person name="Giovannoni S.J."/>
            <person name="Cho J.C."/>
        </authorList>
    </citation>
    <scope>NUCLEOTIDE SEQUENCE [LARGE SCALE GENOMIC DNA]</scope>
    <source>
        <strain evidence="2 3">HTCC2143</strain>
    </source>
</reference>
<evidence type="ECO:0000259" key="1">
    <source>
        <dbReference type="Pfam" id="PF00144"/>
    </source>
</evidence>
<dbReference type="PANTHER" id="PTHR43283">
    <property type="entry name" value="BETA-LACTAMASE-RELATED"/>
    <property type="match status" value="1"/>
</dbReference>
<dbReference type="InterPro" id="IPR012338">
    <property type="entry name" value="Beta-lactam/transpept-like"/>
</dbReference>
<dbReference type="Gene3D" id="3.40.710.10">
    <property type="entry name" value="DD-peptidase/beta-lactamase superfamily"/>
    <property type="match status" value="1"/>
</dbReference>
<dbReference type="Proteomes" id="UP000004931">
    <property type="component" value="Unassembled WGS sequence"/>
</dbReference>
<dbReference type="PANTHER" id="PTHR43283:SF14">
    <property type="entry name" value="BLL8153 PROTEIN"/>
    <property type="match status" value="1"/>
</dbReference>
<gene>
    <name evidence="2" type="ORF">GP2143_12891</name>
</gene>
<proteinExistence type="predicted"/>
<accession>A0Y7P8</accession>
<dbReference type="InterPro" id="IPR050789">
    <property type="entry name" value="Diverse_Enzym_Activities"/>
</dbReference>
<protein>
    <recommendedName>
        <fullName evidence="1">Beta-lactamase-related domain-containing protein</fullName>
    </recommendedName>
</protein>
<dbReference type="EMBL" id="AAVT01000001">
    <property type="protein sequence ID" value="EAW32152.1"/>
    <property type="molecule type" value="Genomic_DNA"/>
</dbReference>
<dbReference type="AlphaFoldDB" id="A0Y7P8"/>
<sequence>MKKNLLIGLFLIILVATGLGISYEKNLDRLAYGLTLFSGAEQYKNFNRMEEIYPVTTMTASTEPFEFEEGSTILLPPSFSYNGVDINVESFLAETDTSALLVIHNGKVRLEKYWLTGGRNVNWLSMSVSKSFIATGVGIAVDDGLIDILKPITDYVPSLAGSAYDDVRIKDVLQMSSGAAWNEDYNDTESDIMRLAKIMGVGGSLDNFVSTLVRERQPGTRNHYNSADTQALAMLLSRATGKSVTDYLSEKIWHPLGMETDGYWMVDDNNVEMAFGGLNATARDYAKLGELHRLKGKWQGRQIVSEGWVNAATQPDAPHLQPGVNKEFPLGYGYQWWIPETLEGEFSAIGVYNQFIYVNPTRDLVVVKLSAFSDYAVTLDESSYREIETIEFFREVANFL</sequence>
<evidence type="ECO:0000313" key="2">
    <source>
        <dbReference type="EMBL" id="EAW32152.1"/>
    </source>
</evidence>
<dbReference type="OrthoDB" id="9814204at2"/>
<feature type="domain" description="Beta-lactamase-related" evidence="1">
    <location>
        <begin position="98"/>
        <end position="371"/>
    </location>
</feature>
<name>A0Y7P8_9GAMM</name>
<dbReference type="InterPro" id="IPR001466">
    <property type="entry name" value="Beta-lactam-related"/>
</dbReference>
<keyword evidence="3" id="KW-1185">Reference proteome</keyword>